<dbReference type="RefSeq" id="WP_186244486.1">
    <property type="nucleotide sequence ID" value="NZ_OCTY01000002.1"/>
</dbReference>
<accession>A0A7Z7INP1</accession>
<feature type="compositionally biased region" description="Basic and acidic residues" evidence="1">
    <location>
        <begin position="88"/>
        <end position="99"/>
    </location>
</feature>
<evidence type="ECO:0000256" key="1">
    <source>
        <dbReference type="SAM" id="MobiDB-lite"/>
    </source>
</evidence>
<dbReference type="Proteomes" id="UP000554965">
    <property type="component" value="Unassembled WGS sequence"/>
</dbReference>
<evidence type="ECO:0000313" key="2">
    <source>
        <dbReference type="EMBL" id="SOJ56963.1"/>
    </source>
</evidence>
<dbReference type="AlphaFoldDB" id="A0A7Z7INP1"/>
<gene>
    <name evidence="2" type="ORF">MSIMFB_04441</name>
</gene>
<dbReference type="EMBL" id="OCTY01000002">
    <property type="protein sequence ID" value="SOJ56963.1"/>
    <property type="molecule type" value="Genomic_DNA"/>
</dbReference>
<feature type="region of interest" description="Disordered" evidence="1">
    <location>
        <begin position="88"/>
        <end position="109"/>
    </location>
</feature>
<sequence length="130" mass="15045">MTDNRPDEWQRHMFRLAPAFRNLLANHRINRPTEEIRAALLTYPGDNPLEAHLFEALNLAERERVSVSTDHLWQRLCSPKMAREWDEHARRWEENRDPEDPGSMVSSSVGRIRSFTGTVLAGLPSLGKRS</sequence>
<proteinExistence type="predicted"/>
<comment type="caution">
    <text evidence="2">The sequence shown here is derived from an EMBL/GenBank/DDBJ whole genome shotgun (WGS) entry which is preliminary data.</text>
</comment>
<name>A0A7Z7INP1_9MYCO</name>
<organism evidence="2 3">
    <name type="scientific">Mycobacterium simulans</name>
    <dbReference type="NCBI Taxonomy" id="627089"/>
    <lineage>
        <taxon>Bacteria</taxon>
        <taxon>Bacillati</taxon>
        <taxon>Actinomycetota</taxon>
        <taxon>Actinomycetes</taxon>
        <taxon>Mycobacteriales</taxon>
        <taxon>Mycobacteriaceae</taxon>
        <taxon>Mycobacterium</taxon>
    </lineage>
</organism>
<reference evidence="2 3" key="1">
    <citation type="submission" date="2017-10" db="EMBL/GenBank/DDBJ databases">
        <authorList>
            <consortium name="Urmite Genomes"/>
        </authorList>
    </citation>
    <scope>NUCLEOTIDE SEQUENCE [LARGE SCALE GENOMIC DNA]</scope>
    <source>
        <strain evidence="2 3">FB-527</strain>
    </source>
</reference>
<keyword evidence="3" id="KW-1185">Reference proteome</keyword>
<evidence type="ECO:0000313" key="3">
    <source>
        <dbReference type="Proteomes" id="UP000554965"/>
    </source>
</evidence>
<protein>
    <submittedName>
        <fullName evidence="2">Uncharacterized protein</fullName>
    </submittedName>
</protein>